<gene>
    <name evidence="4" type="ORF">KC19_4G134700</name>
</gene>
<sequence>MKTPLDVQCNALPMMVVTSGSCCHAPPYRGLSSYEGLRESPRGKGWCINLVKKENLRLASLAGTRISHKNLLKFRYQGSSLCVTGNYSSITSPELCTPFRKTLLVKSSRGRFGKRYQERVERSWVRCHAQGGSRETHEKQILNRSGGAKQSEPTGRVVPLKDTGETSGQGSSTLFYQSQGEVLGGGISNSEYQNIQDLKFSGDMWEGDSGPQVLDLQRALYWFGCLSKRTELTAYFGPETKRALQQFQIAHGVPGTGAWGSSSRQALWKLLSEESSLLSRGESNVYSDLHEPVSTSVDYVNTGGTDVGIRVSELLNDMSAHSQEFMSTLSSAPYWRHVPTIVPRNAALFGLLFGLLVALFGLGYSVVGLFSRQHEQEGQSVRRRVLRASWRDDMSGTSSSKSRRHLDMFPGLDLPAVGEEDFKYRLRSKSKPSSTNGAGRTDRLILYGGQVLVGDETPSHVYPFMSGPASRHGSGKTASQVPPRAKASLITGQADHTSQKLANNGSISRPREPRMSRVERSPKSGGNGWQDKDEENFKNHVEELRKTVQAAEKNREAAMRALAEERQRSLELQVKISRQKEAAAALEEEVRVLKESHDALLASLRKKYSSSVAARAAAALLYQNWDTNYEEGSPQTLSF</sequence>
<feature type="compositionally biased region" description="Basic and acidic residues" evidence="1">
    <location>
        <begin position="509"/>
        <end position="522"/>
    </location>
</feature>
<dbReference type="InterPro" id="IPR002477">
    <property type="entry name" value="Peptidoglycan-bd-like"/>
</dbReference>
<organism evidence="4 5">
    <name type="scientific">Ceratodon purpureus</name>
    <name type="common">Fire moss</name>
    <name type="synonym">Dicranum purpureum</name>
    <dbReference type="NCBI Taxonomy" id="3225"/>
    <lineage>
        <taxon>Eukaryota</taxon>
        <taxon>Viridiplantae</taxon>
        <taxon>Streptophyta</taxon>
        <taxon>Embryophyta</taxon>
        <taxon>Bryophyta</taxon>
        <taxon>Bryophytina</taxon>
        <taxon>Bryopsida</taxon>
        <taxon>Dicranidae</taxon>
        <taxon>Pseudoditrichales</taxon>
        <taxon>Ditrichaceae</taxon>
        <taxon>Ceratodon</taxon>
    </lineage>
</organism>
<protein>
    <recommendedName>
        <fullName evidence="3">Peptidoglycan binding-like domain-containing protein</fullName>
    </recommendedName>
</protein>
<dbReference type="AlphaFoldDB" id="A0A8T0I8B4"/>
<keyword evidence="2" id="KW-0812">Transmembrane</keyword>
<name>A0A8T0I8B4_CERPU</name>
<evidence type="ECO:0000259" key="3">
    <source>
        <dbReference type="Pfam" id="PF01471"/>
    </source>
</evidence>
<keyword evidence="2" id="KW-0472">Membrane</keyword>
<dbReference type="InterPro" id="IPR036366">
    <property type="entry name" value="PGBDSf"/>
</dbReference>
<dbReference type="Pfam" id="PF01471">
    <property type="entry name" value="PG_binding_1"/>
    <property type="match status" value="1"/>
</dbReference>
<reference evidence="4" key="1">
    <citation type="submission" date="2020-06" db="EMBL/GenBank/DDBJ databases">
        <title>WGS assembly of Ceratodon purpureus strain R40.</title>
        <authorList>
            <person name="Carey S.B."/>
            <person name="Jenkins J."/>
            <person name="Shu S."/>
            <person name="Lovell J.T."/>
            <person name="Sreedasyam A."/>
            <person name="Maumus F."/>
            <person name="Tiley G.P."/>
            <person name="Fernandez-Pozo N."/>
            <person name="Barry K."/>
            <person name="Chen C."/>
            <person name="Wang M."/>
            <person name="Lipzen A."/>
            <person name="Daum C."/>
            <person name="Saski C.A."/>
            <person name="Payton A.C."/>
            <person name="Mcbreen J.C."/>
            <person name="Conrad R.E."/>
            <person name="Kollar L.M."/>
            <person name="Olsson S."/>
            <person name="Huttunen S."/>
            <person name="Landis J.B."/>
            <person name="Wickett N.J."/>
            <person name="Johnson M.G."/>
            <person name="Rensing S.A."/>
            <person name="Grimwood J."/>
            <person name="Schmutz J."/>
            <person name="Mcdaniel S.F."/>
        </authorList>
    </citation>
    <scope>NUCLEOTIDE SEQUENCE</scope>
    <source>
        <strain evidence="4">R40</strain>
    </source>
</reference>
<evidence type="ECO:0000313" key="5">
    <source>
        <dbReference type="Proteomes" id="UP000822688"/>
    </source>
</evidence>
<accession>A0A8T0I8B4</accession>
<dbReference type="EMBL" id="CM026424">
    <property type="protein sequence ID" value="KAG0579920.1"/>
    <property type="molecule type" value="Genomic_DNA"/>
</dbReference>
<feature type="region of interest" description="Disordered" evidence="1">
    <location>
        <begin position="132"/>
        <end position="171"/>
    </location>
</feature>
<feature type="region of interest" description="Disordered" evidence="1">
    <location>
        <begin position="463"/>
        <end position="535"/>
    </location>
</feature>
<dbReference type="InterPro" id="IPR036365">
    <property type="entry name" value="PGBD-like_sf"/>
</dbReference>
<evidence type="ECO:0000256" key="1">
    <source>
        <dbReference type="SAM" id="MobiDB-lite"/>
    </source>
</evidence>
<evidence type="ECO:0000313" key="4">
    <source>
        <dbReference type="EMBL" id="KAG0579920.1"/>
    </source>
</evidence>
<proteinExistence type="predicted"/>
<keyword evidence="5" id="KW-1185">Reference proteome</keyword>
<dbReference type="PROSITE" id="PS51257">
    <property type="entry name" value="PROKAR_LIPOPROTEIN"/>
    <property type="match status" value="1"/>
</dbReference>
<comment type="caution">
    <text evidence="4">The sequence shown here is derived from an EMBL/GenBank/DDBJ whole genome shotgun (WGS) entry which is preliminary data.</text>
</comment>
<dbReference type="SUPFAM" id="SSF47090">
    <property type="entry name" value="PGBD-like"/>
    <property type="match status" value="1"/>
</dbReference>
<feature type="compositionally biased region" description="Polar residues" evidence="1">
    <location>
        <begin position="490"/>
        <end position="507"/>
    </location>
</feature>
<feature type="transmembrane region" description="Helical" evidence="2">
    <location>
        <begin position="346"/>
        <end position="370"/>
    </location>
</feature>
<evidence type="ECO:0000256" key="2">
    <source>
        <dbReference type="SAM" id="Phobius"/>
    </source>
</evidence>
<feature type="domain" description="Peptidoglycan binding-like" evidence="3">
    <location>
        <begin position="209"/>
        <end position="267"/>
    </location>
</feature>
<dbReference type="Proteomes" id="UP000822688">
    <property type="component" value="Chromosome 4"/>
</dbReference>
<keyword evidence="2" id="KW-1133">Transmembrane helix</keyword>
<dbReference type="Gene3D" id="1.10.101.10">
    <property type="entry name" value="PGBD-like superfamily/PGBD"/>
    <property type="match status" value="1"/>
</dbReference>